<evidence type="ECO:0000313" key="1">
    <source>
        <dbReference type="EMBL" id="KAJ4721341.1"/>
    </source>
</evidence>
<keyword evidence="1" id="KW-0472">Membrane</keyword>
<comment type="caution">
    <text evidence="1">The sequence shown here is derived from an EMBL/GenBank/DDBJ whole genome shotgun (WGS) entry which is preliminary data.</text>
</comment>
<gene>
    <name evidence="1" type="ORF">OWV82_009038</name>
</gene>
<accession>A0ACC1YC51</accession>
<sequence>MEKKTFSKLLVLFLVFSYVLSSTATRVLRSENESPSQAQVQDLLAQEALELSDSEELLGVEQAYIEGRMDMETIDYVRTGPNKDHDPKTPGRA</sequence>
<reference evidence="1 2" key="1">
    <citation type="journal article" date="2023" name="Science">
        <title>Complex scaffold remodeling in plant triterpene biosynthesis.</title>
        <authorList>
            <person name="De La Pena R."/>
            <person name="Hodgson H."/>
            <person name="Liu J.C."/>
            <person name="Stephenson M.J."/>
            <person name="Martin A.C."/>
            <person name="Owen C."/>
            <person name="Harkess A."/>
            <person name="Leebens-Mack J."/>
            <person name="Jimenez L.E."/>
            <person name="Osbourn A."/>
            <person name="Sattely E.S."/>
        </authorList>
    </citation>
    <scope>NUCLEOTIDE SEQUENCE [LARGE SCALE GENOMIC DNA]</scope>
    <source>
        <strain evidence="2">cv. JPN11</strain>
        <tissue evidence="1">Leaf</tissue>
    </source>
</reference>
<evidence type="ECO:0000313" key="2">
    <source>
        <dbReference type="Proteomes" id="UP001164539"/>
    </source>
</evidence>
<keyword evidence="1" id="KW-0812">Transmembrane</keyword>
<dbReference type="EMBL" id="CM051397">
    <property type="protein sequence ID" value="KAJ4721341.1"/>
    <property type="molecule type" value="Genomic_DNA"/>
</dbReference>
<proteinExistence type="predicted"/>
<organism evidence="1 2">
    <name type="scientific">Melia azedarach</name>
    <name type="common">Chinaberry tree</name>
    <dbReference type="NCBI Taxonomy" id="155640"/>
    <lineage>
        <taxon>Eukaryota</taxon>
        <taxon>Viridiplantae</taxon>
        <taxon>Streptophyta</taxon>
        <taxon>Embryophyta</taxon>
        <taxon>Tracheophyta</taxon>
        <taxon>Spermatophyta</taxon>
        <taxon>Magnoliopsida</taxon>
        <taxon>eudicotyledons</taxon>
        <taxon>Gunneridae</taxon>
        <taxon>Pentapetalae</taxon>
        <taxon>rosids</taxon>
        <taxon>malvids</taxon>
        <taxon>Sapindales</taxon>
        <taxon>Meliaceae</taxon>
        <taxon>Melia</taxon>
    </lineage>
</organism>
<name>A0ACC1YC51_MELAZ</name>
<protein>
    <submittedName>
        <fullName evidence="1">Transmembrane protein</fullName>
    </submittedName>
</protein>
<dbReference type="Proteomes" id="UP001164539">
    <property type="component" value="Chromosome 4"/>
</dbReference>
<keyword evidence="2" id="KW-1185">Reference proteome</keyword>